<dbReference type="HOGENOM" id="CLU_961537_0_0_1"/>
<evidence type="ECO:0000313" key="2">
    <source>
        <dbReference type="Proteomes" id="UP000027730"/>
    </source>
</evidence>
<proteinExistence type="predicted"/>
<keyword evidence="2" id="KW-1185">Reference proteome</keyword>
<dbReference type="EMBL" id="KL584706">
    <property type="protein sequence ID" value="KEQ75171.1"/>
    <property type="molecule type" value="Genomic_DNA"/>
</dbReference>
<reference evidence="1 2" key="1">
    <citation type="journal article" date="2014" name="BMC Genomics">
        <title>Genome sequencing of four Aureobasidium pullulans varieties: biotechnological potential, stress tolerance, and description of new species.</title>
        <authorList>
            <person name="Gostin Ar C."/>
            <person name="Ohm R.A."/>
            <person name="Kogej T."/>
            <person name="Sonjak S."/>
            <person name="Turk M."/>
            <person name="Zajc J."/>
            <person name="Zalar P."/>
            <person name="Grube M."/>
            <person name="Sun H."/>
            <person name="Han J."/>
            <person name="Sharma A."/>
            <person name="Chiniquy J."/>
            <person name="Ngan C.Y."/>
            <person name="Lipzen A."/>
            <person name="Barry K."/>
            <person name="Grigoriev I.V."/>
            <person name="Gunde-Cimerman N."/>
        </authorList>
    </citation>
    <scope>NUCLEOTIDE SEQUENCE [LARGE SCALE GENOMIC DNA]</scope>
    <source>
        <strain evidence="1 2">CBS 147.97</strain>
    </source>
</reference>
<dbReference type="GeneID" id="25409700"/>
<feature type="non-terminal residue" evidence="1">
    <location>
        <position position="1"/>
    </location>
</feature>
<organism evidence="1 2">
    <name type="scientific">Aureobasidium namibiae CBS 147.97</name>
    <dbReference type="NCBI Taxonomy" id="1043004"/>
    <lineage>
        <taxon>Eukaryota</taxon>
        <taxon>Fungi</taxon>
        <taxon>Dikarya</taxon>
        <taxon>Ascomycota</taxon>
        <taxon>Pezizomycotina</taxon>
        <taxon>Dothideomycetes</taxon>
        <taxon>Dothideomycetidae</taxon>
        <taxon>Dothideales</taxon>
        <taxon>Saccotheciaceae</taxon>
        <taxon>Aureobasidium</taxon>
    </lineage>
</organism>
<gene>
    <name evidence="1" type="ORF">M436DRAFT_42196</name>
</gene>
<dbReference type="Proteomes" id="UP000027730">
    <property type="component" value="Unassembled WGS sequence"/>
</dbReference>
<accession>A0A074XKT1</accession>
<sequence>LFDALAPQEPVLVWAAIALVSHSPRWDATPIDPTIMTKLAAYQEDLDFDNSDVENAMTCLVFVLIQSPLLLAVAKQAPDNKLFLKLTYALLTIREYRQNLRDFTTIYDNDEDAGLLITALDLPGHSAIQRTISALSPVRAIKDLINLVPDNQWGNNTAACKTYLRNAIEQVYRLDDNRGRTAASEDLNVDKEILQWMFLCGRPPVNPHVLNNHIWFLIKCHWATVCAQRQPVWYLTGFAGRMFNQFWSENKADNVGVEWRYLKVAVINVVAGLGCAIPDRWDAVRADPGR</sequence>
<evidence type="ECO:0000313" key="1">
    <source>
        <dbReference type="EMBL" id="KEQ75171.1"/>
    </source>
</evidence>
<name>A0A074XKT1_9PEZI</name>
<dbReference type="AlphaFoldDB" id="A0A074XKT1"/>
<protein>
    <submittedName>
        <fullName evidence="1">Uncharacterized protein</fullName>
    </submittedName>
</protein>
<dbReference type="RefSeq" id="XP_013428899.1">
    <property type="nucleotide sequence ID" value="XM_013573445.1"/>
</dbReference>